<dbReference type="PRINTS" id="PR01047">
    <property type="entry name" value="TRNASYNTHTHR"/>
</dbReference>
<keyword evidence="4 13" id="KW-0436">Ligase</keyword>
<dbReference type="GO" id="GO:0046872">
    <property type="term" value="F:metal ion binding"/>
    <property type="evidence" value="ECO:0007669"/>
    <property type="project" value="UniProtKB-KW"/>
</dbReference>
<dbReference type="CDD" id="cd00860">
    <property type="entry name" value="ThrRS_anticodon"/>
    <property type="match status" value="1"/>
</dbReference>
<gene>
    <name evidence="13 15" type="primary">thrS</name>
    <name evidence="15" type="ORF">K8W16_04375</name>
</gene>
<dbReference type="InterPro" id="IPR045864">
    <property type="entry name" value="aa-tRNA-synth_II/BPL/LPL"/>
</dbReference>
<comment type="similarity">
    <text evidence="1 13">Belongs to the class-II aminoacyl-tRNA synthetase family.</text>
</comment>
<dbReference type="GO" id="GO:0005829">
    <property type="term" value="C:cytosol"/>
    <property type="evidence" value="ECO:0007669"/>
    <property type="project" value="TreeGrafter"/>
</dbReference>
<feature type="region of interest" description="Catalytic" evidence="13">
    <location>
        <begin position="245"/>
        <end position="536"/>
    </location>
</feature>
<dbReference type="SUPFAM" id="SSF52954">
    <property type="entry name" value="Class II aaRS ABD-related"/>
    <property type="match status" value="1"/>
</dbReference>
<dbReference type="Pfam" id="PF03129">
    <property type="entry name" value="HGTP_anticodon"/>
    <property type="match status" value="1"/>
</dbReference>
<evidence type="ECO:0000259" key="14">
    <source>
        <dbReference type="PROSITE" id="PS50862"/>
    </source>
</evidence>
<feature type="domain" description="Aminoacyl-transfer RNA synthetases class-II family profile" evidence="14">
    <location>
        <begin position="245"/>
        <end position="536"/>
    </location>
</feature>
<dbReference type="InterPro" id="IPR004154">
    <property type="entry name" value="Anticodon-bd"/>
</dbReference>
<dbReference type="SUPFAM" id="SSF55186">
    <property type="entry name" value="ThrRS/AlaRS common domain"/>
    <property type="match status" value="1"/>
</dbReference>
<dbReference type="InterPro" id="IPR018163">
    <property type="entry name" value="Thr/Ala-tRNA-synth_IIc_edit"/>
</dbReference>
<dbReference type="Proteomes" id="UP000698963">
    <property type="component" value="Unassembled WGS sequence"/>
</dbReference>
<protein>
    <recommendedName>
        <fullName evidence="13">Threonine--tRNA ligase</fullName>
        <ecNumber evidence="13">6.1.1.3</ecNumber>
    </recommendedName>
    <alternativeName>
        <fullName evidence="13">Threonyl-tRNA synthetase</fullName>
        <shortName evidence="13">ThrRS</shortName>
    </alternativeName>
</protein>
<dbReference type="FunFam" id="3.30.980.10:FF:000005">
    <property type="entry name" value="Threonyl-tRNA synthetase, mitochondrial"/>
    <property type="match status" value="1"/>
</dbReference>
<dbReference type="InterPro" id="IPR002314">
    <property type="entry name" value="aa-tRNA-synt_IIb"/>
</dbReference>
<keyword evidence="2 13" id="KW-0963">Cytoplasm</keyword>
<evidence type="ECO:0000256" key="11">
    <source>
        <dbReference type="ARBA" id="ARBA00023146"/>
    </source>
</evidence>
<proteinExistence type="inferred from homology"/>
<keyword evidence="8 13" id="KW-0067">ATP-binding</keyword>
<dbReference type="AlphaFoldDB" id="A0A921AVH7"/>
<dbReference type="InterPro" id="IPR047246">
    <property type="entry name" value="ThrRS_anticodon"/>
</dbReference>
<comment type="caution">
    <text evidence="15">The sequence shown here is derived from an EMBL/GenBank/DDBJ whole genome shotgun (WGS) entry which is preliminary data.</text>
</comment>
<evidence type="ECO:0000256" key="10">
    <source>
        <dbReference type="ARBA" id="ARBA00022917"/>
    </source>
</evidence>
<reference evidence="15" key="1">
    <citation type="journal article" date="2021" name="PeerJ">
        <title>Extensive microbial diversity within the chicken gut microbiome revealed by metagenomics and culture.</title>
        <authorList>
            <person name="Gilroy R."/>
            <person name="Ravi A."/>
            <person name="Getino M."/>
            <person name="Pursley I."/>
            <person name="Horton D.L."/>
            <person name="Alikhan N.F."/>
            <person name="Baker D."/>
            <person name="Gharbi K."/>
            <person name="Hall N."/>
            <person name="Watson M."/>
            <person name="Adriaenssens E.M."/>
            <person name="Foster-Nyarko E."/>
            <person name="Jarju S."/>
            <person name="Secka A."/>
            <person name="Antonio M."/>
            <person name="Oren A."/>
            <person name="Chaudhuri R.R."/>
            <person name="La Ragione R."/>
            <person name="Hildebrand F."/>
            <person name="Pallen M.J."/>
        </authorList>
    </citation>
    <scope>NUCLEOTIDE SEQUENCE</scope>
    <source>
        <strain evidence="15">ChiGjej2B2-19336</strain>
    </source>
</reference>
<evidence type="ECO:0000256" key="3">
    <source>
        <dbReference type="ARBA" id="ARBA00022555"/>
    </source>
</evidence>
<dbReference type="FunFam" id="3.30.930.10:FF:000002">
    <property type="entry name" value="Threonine--tRNA ligase"/>
    <property type="match status" value="1"/>
</dbReference>
<dbReference type="PROSITE" id="PS50862">
    <property type="entry name" value="AA_TRNA_LIGASE_II"/>
    <property type="match status" value="1"/>
</dbReference>
<dbReference type="GO" id="GO:0005524">
    <property type="term" value="F:ATP binding"/>
    <property type="evidence" value="ECO:0007669"/>
    <property type="project" value="UniProtKB-UniRule"/>
</dbReference>
<dbReference type="Pfam" id="PF00587">
    <property type="entry name" value="tRNA-synt_2b"/>
    <property type="match status" value="1"/>
</dbReference>
<evidence type="ECO:0000256" key="7">
    <source>
        <dbReference type="ARBA" id="ARBA00022833"/>
    </source>
</evidence>
<keyword evidence="10 13" id="KW-0648">Protein biosynthesis</keyword>
<evidence type="ECO:0000256" key="4">
    <source>
        <dbReference type="ARBA" id="ARBA00022598"/>
    </source>
</evidence>
<dbReference type="FunFam" id="3.40.50.800:FF:000001">
    <property type="entry name" value="Threonine--tRNA ligase"/>
    <property type="match status" value="1"/>
</dbReference>
<keyword evidence="11 13" id="KW-0030">Aminoacyl-tRNA synthetase</keyword>
<comment type="subunit">
    <text evidence="13">Homodimer.</text>
</comment>
<sequence length="648" mass="72783">MQISVEGKLVEAAAGASCAEVLKQALSGKRFKAALACRVRTADTEELLDLSAEVPAGAQELAPVTAEEPEGLQLLRHSTSHVMAAAVQKLFPGVKVTIGPSIDSGFYYDFDAPRPFSPDDLEAIEKEMRAIIAENVPFERSVMSKGDAIALFRDKGENYKVEIIEGIDADTVSLYRCGDFLDLCRGPHIPGTGAVKAFKLLSVAGAYWRGDEKNPMLSRIYGTAFPDEKALKEYLAAVEEAKRRDHRRLGKELGLFSFHEDVAPGMSFWLPKGMMLRTILEDFLVREHLKRGYELVRGPQILRRELWERSGHYDHYRENMYFTEIEGDVHGVKPMNCVGHMLMYGETLHSYRDLPVRLFELGVVHRHEKSGTLHGLLRVRQFTQDDAHIICSIDQLEEEIINVMHLSADLMDLFGFKYRIFISTRPEDSIGSDEAWERATSALIKAVEKEGKPYQINEGDGAFYGPKIDIKVTDAIGREWQLSTIQVDFTLPERFDLVYVGQDGERHRPVMVHRAILGSLERFIGVLTEHFAGAFPAWLAPVQARIVNVTDAQMDYVKDMKSRLAAAGLRVETDMRNEKLGFKIREAQMAKIPYVLVVGDREVADGGFSVRLRSGENIGFRSVEEVIAMIRADSEEPFKRGGMSYSFA</sequence>
<comment type="catalytic activity">
    <reaction evidence="12 13">
        <text>tRNA(Thr) + L-threonine + ATP = L-threonyl-tRNA(Thr) + AMP + diphosphate + H(+)</text>
        <dbReference type="Rhea" id="RHEA:24624"/>
        <dbReference type="Rhea" id="RHEA-COMP:9670"/>
        <dbReference type="Rhea" id="RHEA-COMP:9704"/>
        <dbReference type="ChEBI" id="CHEBI:15378"/>
        <dbReference type="ChEBI" id="CHEBI:30616"/>
        <dbReference type="ChEBI" id="CHEBI:33019"/>
        <dbReference type="ChEBI" id="CHEBI:57926"/>
        <dbReference type="ChEBI" id="CHEBI:78442"/>
        <dbReference type="ChEBI" id="CHEBI:78534"/>
        <dbReference type="ChEBI" id="CHEBI:456215"/>
        <dbReference type="EC" id="6.1.1.3"/>
    </reaction>
</comment>
<dbReference type="CDD" id="cd00771">
    <property type="entry name" value="ThrRS_core"/>
    <property type="match status" value="1"/>
</dbReference>
<feature type="binding site" evidence="13">
    <location>
        <position position="337"/>
    </location>
    <ligand>
        <name>Zn(2+)</name>
        <dbReference type="ChEBI" id="CHEBI:29105"/>
        <note>catalytic</note>
    </ligand>
</feature>
<dbReference type="InterPro" id="IPR002320">
    <property type="entry name" value="Thr-tRNA-ligase_IIa"/>
</dbReference>
<evidence type="ECO:0000256" key="12">
    <source>
        <dbReference type="ARBA" id="ARBA00049515"/>
    </source>
</evidence>
<dbReference type="GO" id="GO:0004829">
    <property type="term" value="F:threonine-tRNA ligase activity"/>
    <property type="evidence" value="ECO:0007669"/>
    <property type="project" value="UniProtKB-UniRule"/>
</dbReference>
<feature type="binding site" evidence="13">
    <location>
        <position position="513"/>
    </location>
    <ligand>
        <name>Zn(2+)</name>
        <dbReference type="ChEBI" id="CHEBI:29105"/>
        <note>catalytic</note>
    </ligand>
</feature>
<evidence type="ECO:0000256" key="13">
    <source>
        <dbReference type="HAMAP-Rule" id="MF_00184"/>
    </source>
</evidence>
<comment type="subcellular location">
    <subcellularLocation>
        <location evidence="13">Cytoplasm</location>
    </subcellularLocation>
</comment>
<evidence type="ECO:0000256" key="9">
    <source>
        <dbReference type="ARBA" id="ARBA00022884"/>
    </source>
</evidence>
<evidence type="ECO:0000256" key="2">
    <source>
        <dbReference type="ARBA" id="ARBA00022490"/>
    </source>
</evidence>
<organism evidence="15 16">
    <name type="scientific">Mailhella massiliensis</name>
    <dbReference type="NCBI Taxonomy" id="1903261"/>
    <lineage>
        <taxon>Bacteria</taxon>
        <taxon>Pseudomonadati</taxon>
        <taxon>Thermodesulfobacteriota</taxon>
        <taxon>Desulfovibrionia</taxon>
        <taxon>Desulfovibrionales</taxon>
        <taxon>Desulfovibrionaceae</taxon>
        <taxon>Mailhella</taxon>
    </lineage>
</organism>
<dbReference type="InterPro" id="IPR036621">
    <property type="entry name" value="Anticodon-bd_dom_sf"/>
</dbReference>
<evidence type="ECO:0000313" key="16">
    <source>
        <dbReference type="Proteomes" id="UP000698963"/>
    </source>
</evidence>
<dbReference type="EMBL" id="DYZA01000079">
    <property type="protein sequence ID" value="HJD96864.1"/>
    <property type="molecule type" value="Genomic_DNA"/>
</dbReference>
<evidence type="ECO:0000256" key="1">
    <source>
        <dbReference type="ARBA" id="ARBA00008226"/>
    </source>
</evidence>
<dbReference type="Gene3D" id="3.30.930.10">
    <property type="entry name" value="Bira Bifunctional Protein, Domain 2"/>
    <property type="match status" value="1"/>
</dbReference>
<name>A0A921AVH7_9BACT</name>
<dbReference type="Gene3D" id="3.40.50.800">
    <property type="entry name" value="Anticodon-binding domain"/>
    <property type="match status" value="1"/>
</dbReference>
<evidence type="ECO:0000256" key="6">
    <source>
        <dbReference type="ARBA" id="ARBA00022741"/>
    </source>
</evidence>
<keyword evidence="3 13" id="KW-0820">tRNA-binding</keyword>
<accession>A0A921AVH7</accession>
<dbReference type="FunFam" id="3.30.54.20:FF:000002">
    <property type="entry name" value="Threonine--tRNA ligase"/>
    <property type="match status" value="1"/>
</dbReference>
<dbReference type="Gene3D" id="3.30.980.10">
    <property type="entry name" value="Threonyl-trna Synthetase, Chain A, domain 2"/>
    <property type="match status" value="1"/>
</dbReference>
<dbReference type="SMART" id="SM00863">
    <property type="entry name" value="tRNA_SAD"/>
    <property type="match status" value="1"/>
</dbReference>
<dbReference type="GO" id="GO:0000049">
    <property type="term" value="F:tRNA binding"/>
    <property type="evidence" value="ECO:0007669"/>
    <property type="project" value="UniProtKB-KW"/>
</dbReference>
<dbReference type="HAMAP" id="MF_00184">
    <property type="entry name" value="Thr_tRNA_synth"/>
    <property type="match status" value="1"/>
</dbReference>
<dbReference type="SUPFAM" id="SSF55681">
    <property type="entry name" value="Class II aaRS and biotin synthetases"/>
    <property type="match status" value="1"/>
</dbReference>
<dbReference type="EC" id="6.1.1.3" evidence="13"/>
<dbReference type="Gene3D" id="3.30.54.20">
    <property type="match status" value="1"/>
</dbReference>
<evidence type="ECO:0000313" key="15">
    <source>
        <dbReference type="EMBL" id="HJD96864.1"/>
    </source>
</evidence>
<keyword evidence="7 13" id="KW-0862">Zinc</keyword>
<feature type="binding site" evidence="13">
    <location>
        <position position="388"/>
    </location>
    <ligand>
        <name>Zn(2+)</name>
        <dbReference type="ChEBI" id="CHEBI:29105"/>
        <note>catalytic</note>
    </ligand>
</feature>
<dbReference type="PANTHER" id="PTHR11451:SF44">
    <property type="entry name" value="THREONINE--TRNA LIGASE, CHLOROPLASTIC_MITOCHONDRIAL 2"/>
    <property type="match status" value="1"/>
</dbReference>
<evidence type="ECO:0000256" key="8">
    <source>
        <dbReference type="ARBA" id="ARBA00022840"/>
    </source>
</evidence>
<dbReference type="NCBIfam" id="TIGR00418">
    <property type="entry name" value="thrS"/>
    <property type="match status" value="1"/>
</dbReference>
<reference evidence="15" key="2">
    <citation type="submission" date="2021-09" db="EMBL/GenBank/DDBJ databases">
        <authorList>
            <person name="Gilroy R."/>
        </authorList>
    </citation>
    <scope>NUCLEOTIDE SEQUENCE</scope>
    <source>
        <strain evidence="15">ChiGjej2B2-19336</strain>
    </source>
</reference>
<dbReference type="GO" id="GO:0006435">
    <property type="term" value="P:threonyl-tRNA aminoacylation"/>
    <property type="evidence" value="ECO:0007669"/>
    <property type="project" value="UniProtKB-UniRule"/>
</dbReference>
<dbReference type="InterPro" id="IPR006195">
    <property type="entry name" value="aa-tRNA-synth_II"/>
</dbReference>
<keyword evidence="5 13" id="KW-0479">Metal-binding</keyword>
<dbReference type="Pfam" id="PF07973">
    <property type="entry name" value="tRNA_SAD"/>
    <property type="match status" value="1"/>
</dbReference>
<keyword evidence="6 13" id="KW-0547">Nucleotide-binding</keyword>
<keyword evidence="9 13" id="KW-0694">RNA-binding</keyword>
<dbReference type="InterPro" id="IPR033728">
    <property type="entry name" value="ThrRS_core"/>
</dbReference>
<dbReference type="RefSeq" id="WP_304121459.1">
    <property type="nucleotide sequence ID" value="NZ_DYZA01000079.1"/>
</dbReference>
<dbReference type="InterPro" id="IPR012947">
    <property type="entry name" value="tRNA_SAD"/>
</dbReference>
<dbReference type="PANTHER" id="PTHR11451">
    <property type="entry name" value="THREONINE-TRNA LIGASE"/>
    <property type="match status" value="1"/>
</dbReference>
<evidence type="ECO:0000256" key="5">
    <source>
        <dbReference type="ARBA" id="ARBA00022723"/>
    </source>
</evidence>
<comment type="cofactor">
    <cofactor evidence="13">
        <name>Zn(2+)</name>
        <dbReference type="ChEBI" id="CHEBI:29105"/>
    </cofactor>
    <text evidence="13">Binds 1 zinc ion per subunit.</text>
</comment>